<keyword evidence="3" id="KW-1185">Reference proteome</keyword>
<organism evidence="2 3">
    <name type="scientific">Micromonospora humidisoli</name>
    <dbReference type="NCBI Taxonomy" id="2807622"/>
    <lineage>
        <taxon>Bacteria</taxon>
        <taxon>Bacillati</taxon>
        <taxon>Actinomycetota</taxon>
        <taxon>Actinomycetes</taxon>
        <taxon>Micromonosporales</taxon>
        <taxon>Micromonosporaceae</taxon>
        <taxon>Micromonospora</taxon>
    </lineage>
</organism>
<keyword evidence="1" id="KW-0812">Transmembrane</keyword>
<evidence type="ECO:0000313" key="2">
    <source>
        <dbReference type="EMBL" id="MBM7084069.1"/>
    </source>
</evidence>
<sequence length="885" mass="95251">MSRMDRGAWRRHAWWVGIPGVVAGFGAWAAVADDKTGWTVVSAAAAGVVGGFGPTVADRLAARREARRRGEDALRGVTSAELPESVAWLLHPSREVVDFLGRGWVLRQLESWAADPDAVAVRLLTGAGGVGKTRLAREYAGRLPGWRCEWIHAGAEEQTAALIASGGVPSRLLVVVDYAETRDRAGVAALVCAAQRATGVRVRVLLIARGAGLWWETLSAAYPQQAQLLDAVTGRSQVVELPARIEESVPSEIVALAARDFAAHLGRPVPAVEARNRPADTPVLRLHAEALLTVLDGQARHGRYDVLTEVLGHEARYWRFAARRAGLLTADDPASDALLRQVVGVAALLGADGPDEVAGLVRRVPALVAAEPERVDRYAAWLADLYPAADGTGLGVVQPDLLAEALAVQVLRDYPSADRARVFTGLTVAQAVRALTVLGRARTHQADAAALIEVALGVDVPRMVEAVLQVGVQFPGVFTPGAVRLLSDADIDLGWARRVADLVPHPTTELGRLAVTLTTRIVTGFTPDTPPDVQALWMDEHAIRLAEVGRRTEALTTGQEAVNLYQELTTTDRDAHLPNLAMSLNNHALRLAEAGRHTDALTTSHEALNLRRELTTTDRDAYLPHLAASLNNHALRLAEAGRHTDALTTSHEAVNLYHELTTTNRDAYLPDLAMSLGNHASRLAEAGQHTDALTTSHEAVNLFQELASTNRDAHLPDLAMSLNNHAIRLAEAGRHTDALTTSHEALNLRRELTTINRDAHLPDLAMSLNNHAVRLAQAGRHTDALTTSHEALNLRRELTTINRDTHLPGLATSLWSVGYVGLMAGTVTDEVIALTAEGVRYFDELAAVEPAAFEERRQAARRTLDELHRAAAGIDASEPLPDAEG</sequence>
<dbReference type="SUPFAM" id="SSF52540">
    <property type="entry name" value="P-loop containing nucleoside triphosphate hydrolases"/>
    <property type="match status" value="1"/>
</dbReference>
<name>A0ABS2JCK0_9ACTN</name>
<comment type="caution">
    <text evidence="2">The sequence shown here is derived from an EMBL/GenBank/DDBJ whole genome shotgun (WGS) entry which is preliminary data.</text>
</comment>
<accession>A0ABS2JCK0</accession>
<keyword evidence="1" id="KW-0472">Membrane</keyword>
<evidence type="ECO:0000313" key="3">
    <source>
        <dbReference type="Proteomes" id="UP000809587"/>
    </source>
</evidence>
<dbReference type="SUPFAM" id="SSF48452">
    <property type="entry name" value="TPR-like"/>
    <property type="match status" value="2"/>
</dbReference>
<dbReference type="RefSeq" id="WP_204959210.1">
    <property type="nucleotide sequence ID" value="NZ_JAFEUO010000004.1"/>
</dbReference>
<dbReference type="Proteomes" id="UP000809587">
    <property type="component" value="Unassembled WGS sequence"/>
</dbReference>
<dbReference type="InterPro" id="IPR027417">
    <property type="entry name" value="P-loop_NTPase"/>
</dbReference>
<keyword evidence="1" id="KW-1133">Transmembrane helix</keyword>
<dbReference type="PANTHER" id="PTHR19959:SF119">
    <property type="entry name" value="FUNGAL LIPASE-LIKE DOMAIN-CONTAINING PROTEIN"/>
    <property type="match status" value="1"/>
</dbReference>
<reference evidence="2 3" key="1">
    <citation type="submission" date="2021-02" db="EMBL/GenBank/DDBJ databases">
        <authorList>
            <person name="Lee D.-H."/>
        </authorList>
    </citation>
    <scope>NUCLEOTIDE SEQUENCE [LARGE SCALE GENOMIC DNA]</scope>
    <source>
        <strain evidence="2 3">MMS20-R2-29</strain>
    </source>
</reference>
<dbReference type="Gene3D" id="1.25.40.10">
    <property type="entry name" value="Tetratricopeptide repeat domain"/>
    <property type="match status" value="2"/>
</dbReference>
<gene>
    <name evidence="2" type="ORF">JQN84_16245</name>
</gene>
<evidence type="ECO:0000256" key="1">
    <source>
        <dbReference type="SAM" id="Phobius"/>
    </source>
</evidence>
<dbReference type="PANTHER" id="PTHR19959">
    <property type="entry name" value="KINESIN LIGHT CHAIN"/>
    <property type="match status" value="1"/>
</dbReference>
<dbReference type="Gene3D" id="3.40.50.300">
    <property type="entry name" value="P-loop containing nucleotide triphosphate hydrolases"/>
    <property type="match status" value="1"/>
</dbReference>
<proteinExistence type="predicted"/>
<protein>
    <submittedName>
        <fullName evidence="2">Tetratricopeptide repeat protein</fullName>
    </submittedName>
</protein>
<dbReference type="InterPro" id="IPR011990">
    <property type="entry name" value="TPR-like_helical_dom_sf"/>
</dbReference>
<feature type="transmembrane region" description="Helical" evidence="1">
    <location>
        <begin position="12"/>
        <end position="31"/>
    </location>
</feature>
<dbReference type="EMBL" id="JAFEUO010000004">
    <property type="protein sequence ID" value="MBM7084069.1"/>
    <property type="molecule type" value="Genomic_DNA"/>
</dbReference>